<evidence type="ECO:0000256" key="10">
    <source>
        <dbReference type="ARBA" id="ARBA00023002"/>
    </source>
</evidence>
<feature type="binding site" evidence="15">
    <location>
        <position position="95"/>
    </location>
    <ligand>
        <name>NADPH</name>
        <dbReference type="ChEBI" id="CHEBI:57783"/>
    </ligand>
</feature>
<dbReference type="Pfam" id="PF00742">
    <property type="entry name" value="Homoserine_dh"/>
    <property type="match status" value="1"/>
</dbReference>
<dbReference type="InterPro" id="IPR001342">
    <property type="entry name" value="HDH_cat"/>
</dbReference>
<evidence type="ECO:0000256" key="11">
    <source>
        <dbReference type="ARBA" id="ARBA00023053"/>
    </source>
</evidence>
<dbReference type="PROSITE" id="PS51671">
    <property type="entry name" value="ACT"/>
    <property type="match status" value="1"/>
</dbReference>
<evidence type="ECO:0000313" key="20">
    <source>
        <dbReference type="Proteomes" id="UP000284177"/>
    </source>
</evidence>
<dbReference type="FunFam" id="3.30.360.10:FF:000005">
    <property type="entry name" value="Homoserine dehydrogenase"/>
    <property type="match status" value="1"/>
</dbReference>
<dbReference type="PIRSF" id="PIRSF000098">
    <property type="entry name" value="Homoser_dehydrog"/>
    <property type="match status" value="1"/>
</dbReference>
<comment type="caution">
    <text evidence="19">The sequence shown here is derived from an EMBL/GenBank/DDBJ whole genome shotgun (WGS) entry which is preliminary data.</text>
</comment>
<dbReference type="Pfam" id="PF03447">
    <property type="entry name" value="NAD_binding_3"/>
    <property type="match status" value="1"/>
</dbReference>
<evidence type="ECO:0000256" key="13">
    <source>
        <dbReference type="ARBA" id="ARBA00048841"/>
    </source>
</evidence>
<dbReference type="PANTHER" id="PTHR43331:SF1">
    <property type="entry name" value="HOMOSERINE DEHYDROGENASE"/>
    <property type="match status" value="1"/>
</dbReference>
<reference evidence="19 20" key="1">
    <citation type="submission" date="2016-08" db="EMBL/GenBank/DDBJ databases">
        <title>Novel Firmicutes and Novel Genomes.</title>
        <authorList>
            <person name="Poppleton D.I."/>
            <person name="Gribaldo S."/>
        </authorList>
    </citation>
    <scope>NUCLEOTIDE SEQUENCE [LARGE SCALE GENOMIC DNA]</scope>
    <source>
        <strain evidence="19 20">CTT3</strain>
    </source>
</reference>
<dbReference type="UniPathway" id="UPA00051">
    <property type="reaction ID" value="UER00465"/>
</dbReference>
<organism evidence="19 20">
    <name type="scientific">Thermohalobacter berrensis</name>
    <dbReference type="NCBI Taxonomy" id="99594"/>
    <lineage>
        <taxon>Bacteria</taxon>
        <taxon>Bacillati</taxon>
        <taxon>Bacillota</taxon>
        <taxon>Tissierellia</taxon>
        <taxon>Tissierellales</taxon>
        <taxon>Thermohalobacteraceae</taxon>
        <taxon>Thermohalobacter</taxon>
    </lineage>
</organism>
<dbReference type="EMBL" id="MCIB01000015">
    <property type="protein sequence ID" value="RKD31814.1"/>
    <property type="molecule type" value="Genomic_DNA"/>
</dbReference>
<dbReference type="Pfam" id="PF01842">
    <property type="entry name" value="ACT"/>
    <property type="match status" value="1"/>
</dbReference>
<dbReference type="CDD" id="cd04881">
    <property type="entry name" value="ACT_HSDH-Hom"/>
    <property type="match status" value="1"/>
</dbReference>
<dbReference type="GO" id="GO:0050661">
    <property type="term" value="F:NADP binding"/>
    <property type="evidence" value="ECO:0007669"/>
    <property type="project" value="InterPro"/>
</dbReference>
<evidence type="ECO:0000256" key="8">
    <source>
        <dbReference type="ARBA" id="ARBA00022697"/>
    </source>
</evidence>
<evidence type="ECO:0000256" key="17">
    <source>
        <dbReference type="RuleBase" id="RU004171"/>
    </source>
</evidence>
<feature type="active site" description="Proton donor" evidence="14">
    <location>
        <position position="195"/>
    </location>
</feature>
<evidence type="ECO:0000256" key="7">
    <source>
        <dbReference type="ARBA" id="ARBA00022605"/>
    </source>
</evidence>
<comment type="pathway">
    <text evidence="2 16">Amino-acid biosynthesis; L-threonine biosynthesis; L-threonine from L-aspartate: step 3/5.</text>
</comment>
<keyword evidence="20" id="KW-1185">Reference proteome</keyword>
<evidence type="ECO:0000256" key="5">
    <source>
        <dbReference type="ARBA" id="ARBA00013213"/>
    </source>
</evidence>
<name>A0A419T2N0_9FIRM</name>
<keyword evidence="8 16" id="KW-0791">Threonine biosynthesis</keyword>
<evidence type="ECO:0000256" key="12">
    <source>
        <dbReference type="ARBA" id="ARBA00023167"/>
    </source>
</evidence>
<dbReference type="Proteomes" id="UP000284177">
    <property type="component" value="Unassembled WGS sequence"/>
</dbReference>
<evidence type="ECO:0000256" key="2">
    <source>
        <dbReference type="ARBA" id="ARBA00005056"/>
    </source>
</evidence>
<dbReference type="Gene3D" id="3.40.50.720">
    <property type="entry name" value="NAD(P)-binding Rossmann-like Domain"/>
    <property type="match status" value="1"/>
</dbReference>
<dbReference type="SUPFAM" id="SSF51735">
    <property type="entry name" value="NAD(P)-binding Rossmann-fold domains"/>
    <property type="match status" value="1"/>
</dbReference>
<dbReference type="InterPro" id="IPR005106">
    <property type="entry name" value="Asp/hSer_DH_NAD-bd"/>
</dbReference>
<dbReference type="PANTHER" id="PTHR43331">
    <property type="entry name" value="HOMOSERINE DEHYDROGENASE"/>
    <property type="match status" value="1"/>
</dbReference>
<dbReference type="AlphaFoldDB" id="A0A419T2N0"/>
<comment type="cofactor">
    <cofactor evidence="1">
        <name>a metal cation</name>
        <dbReference type="ChEBI" id="CHEBI:25213"/>
    </cofactor>
</comment>
<dbReference type="GO" id="GO:0009088">
    <property type="term" value="P:threonine biosynthetic process"/>
    <property type="evidence" value="ECO:0007669"/>
    <property type="project" value="UniProtKB-UniPathway"/>
</dbReference>
<gene>
    <name evidence="19" type="ORF">BET03_11920</name>
</gene>
<evidence type="ECO:0000256" key="9">
    <source>
        <dbReference type="ARBA" id="ARBA00022857"/>
    </source>
</evidence>
<comment type="similarity">
    <text evidence="4 17">Belongs to the homoserine dehydrogenase family.</text>
</comment>
<dbReference type="Gene3D" id="3.30.360.10">
    <property type="entry name" value="Dihydrodipicolinate Reductase, domain 2"/>
    <property type="match status" value="1"/>
</dbReference>
<keyword evidence="12 16" id="KW-0486">Methionine biosynthesis</keyword>
<evidence type="ECO:0000256" key="6">
    <source>
        <dbReference type="ARBA" id="ARBA00013376"/>
    </source>
</evidence>
<dbReference type="InterPro" id="IPR002912">
    <property type="entry name" value="ACT_dom"/>
</dbReference>
<evidence type="ECO:0000256" key="14">
    <source>
        <dbReference type="PIRSR" id="PIRSR000098-1"/>
    </source>
</evidence>
<comment type="catalytic activity">
    <reaction evidence="13">
        <text>L-homoserine + NADP(+) = L-aspartate 4-semialdehyde + NADPH + H(+)</text>
        <dbReference type="Rhea" id="RHEA:15761"/>
        <dbReference type="ChEBI" id="CHEBI:15378"/>
        <dbReference type="ChEBI" id="CHEBI:57476"/>
        <dbReference type="ChEBI" id="CHEBI:57783"/>
        <dbReference type="ChEBI" id="CHEBI:58349"/>
        <dbReference type="ChEBI" id="CHEBI:537519"/>
        <dbReference type="EC" id="1.1.1.3"/>
    </reaction>
    <physiologicalReaction direction="right-to-left" evidence="13">
        <dbReference type="Rhea" id="RHEA:15763"/>
    </physiologicalReaction>
</comment>
<dbReference type="InterPro" id="IPR045865">
    <property type="entry name" value="ACT-like_dom_sf"/>
</dbReference>
<dbReference type="InterPro" id="IPR019811">
    <property type="entry name" value="HDH_CS"/>
</dbReference>
<sequence>MGNIGTGLYKILQMNREKVENLLGRNVEIRKVLVRNLNKNRKIDIGKELLTTKVEDIIDDPEIDIVVELIGGINPAVDYIKRSIEKGKHVVTANKAVIATYGKELRNLADEKGVQLKYEASVAGGIPIIDTLINSLSSNDVEEIIGIINGTTNYILTQMSHSNISFENALKKAQEKGYAEADPTSDVEGYDAAFKLTILSAVAFGETISPDDISREGITKVCQEDIKYASKLDYNVKLLASAKKYNNSLELHVHPALIPKKHPLASVDNEFNALFVRGNAVGELMFYGKGAGSLPTGSAVLADIITIGKTNKMEQISDKVITNNDLKINGQGIGQYYVRLKVIDKPGVLGKIATTFGEYRISLDSVVQIGRDEKIVPLVFITHEIEKLKLDKALEVIREFSVVKEVSSILKVENL</sequence>
<evidence type="ECO:0000256" key="1">
    <source>
        <dbReference type="ARBA" id="ARBA00001920"/>
    </source>
</evidence>
<proteinExistence type="inferred from homology"/>
<comment type="pathway">
    <text evidence="3 16">Amino-acid biosynthesis; L-methionine biosynthesis via de novo pathway; L-homoserine from L-aspartate: step 3/3.</text>
</comment>
<dbReference type="SUPFAM" id="SSF55021">
    <property type="entry name" value="ACT-like"/>
    <property type="match status" value="1"/>
</dbReference>
<keyword evidence="11" id="KW-0915">Sodium</keyword>
<dbReference type="NCBIfam" id="NF004976">
    <property type="entry name" value="PRK06349.1"/>
    <property type="match status" value="1"/>
</dbReference>
<dbReference type="InterPro" id="IPR016204">
    <property type="entry name" value="HDH"/>
</dbReference>
<accession>A0A419T2N0</accession>
<dbReference type="GO" id="GO:0004412">
    <property type="term" value="F:homoserine dehydrogenase activity"/>
    <property type="evidence" value="ECO:0007669"/>
    <property type="project" value="UniProtKB-EC"/>
</dbReference>
<dbReference type="EC" id="1.1.1.3" evidence="5 16"/>
<feature type="domain" description="ACT" evidence="18">
    <location>
        <begin position="337"/>
        <end position="415"/>
    </location>
</feature>
<keyword evidence="10 16" id="KW-0560">Oxidoreductase</keyword>
<keyword evidence="9 15" id="KW-0521">NADP</keyword>
<evidence type="ECO:0000256" key="3">
    <source>
        <dbReference type="ARBA" id="ARBA00005062"/>
    </source>
</evidence>
<dbReference type="InterPro" id="IPR036291">
    <property type="entry name" value="NAD(P)-bd_dom_sf"/>
</dbReference>
<evidence type="ECO:0000313" key="19">
    <source>
        <dbReference type="EMBL" id="RKD31814.1"/>
    </source>
</evidence>
<dbReference type="UniPathway" id="UPA00050">
    <property type="reaction ID" value="UER00063"/>
</dbReference>
<protein>
    <recommendedName>
        <fullName evidence="6 16">Homoserine dehydrogenase</fullName>
        <ecNumber evidence="5 16">1.1.1.3</ecNumber>
    </recommendedName>
</protein>
<dbReference type="GO" id="GO:0009086">
    <property type="term" value="P:methionine biosynthetic process"/>
    <property type="evidence" value="ECO:0007669"/>
    <property type="project" value="UniProtKB-KW"/>
</dbReference>
<dbReference type="SUPFAM" id="SSF55347">
    <property type="entry name" value="Glyceraldehyde-3-phosphate dehydrogenase-like, C-terminal domain"/>
    <property type="match status" value="1"/>
</dbReference>
<evidence type="ECO:0000256" key="15">
    <source>
        <dbReference type="PIRSR" id="PIRSR000098-2"/>
    </source>
</evidence>
<dbReference type="Gene3D" id="3.30.70.260">
    <property type="match status" value="1"/>
</dbReference>
<evidence type="ECO:0000256" key="16">
    <source>
        <dbReference type="RuleBase" id="RU000579"/>
    </source>
</evidence>
<feature type="binding site" evidence="15">
    <location>
        <position position="180"/>
    </location>
    <ligand>
        <name>L-homoserine</name>
        <dbReference type="ChEBI" id="CHEBI:57476"/>
    </ligand>
</feature>
<evidence type="ECO:0000259" key="18">
    <source>
        <dbReference type="PROSITE" id="PS51671"/>
    </source>
</evidence>
<dbReference type="PROSITE" id="PS01042">
    <property type="entry name" value="HOMOSER_DHGENASE"/>
    <property type="match status" value="1"/>
</dbReference>
<evidence type="ECO:0000256" key="4">
    <source>
        <dbReference type="ARBA" id="ARBA00006753"/>
    </source>
</evidence>
<keyword evidence="7 16" id="KW-0028">Amino-acid biosynthesis</keyword>